<feature type="coiled-coil region" evidence="1">
    <location>
        <begin position="106"/>
        <end position="154"/>
    </location>
</feature>
<evidence type="ECO:0000313" key="3">
    <source>
        <dbReference type="EMBL" id="KAK7504077.1"/>
    </source>
</evidence>
<feature type="compositionally biased region" description="Low complexity" evidence="2">
    <location>
        <begin position="442"/>
        <end position="453"/>
    </location>
</feature>
<reference evidence="3 4" key="1">
    <citation type="journal article" date="2023" name="Sci. Data">
        <title>Genome assembly of the Korean intertidal mud-creeper Batillaria attramentaria.</title>
        <authorList>
            <person name="Patra A.K."/>
            <person name="Ho P.T."/>
            <person name="Jun S."/>
            <person name="Lee S.J."/>
            <person name="Kim Y."/>
            <person name="Won Y.J."/>
        </authorList>
    </citation>
    <scope>NUCLEOTIDE SEQUENCE [LARGE SCALE GENOMIC DNA]</scope>
    <source>
        <strain evidence="3">Wonlab-2016</strain>
    </source>
</reference>
<dbReference type="PANTHER" id="PTHR34533">
    <property type="entry name" value="TRANSMEMBRANE PROTEIN CCDC163"/>
    <property type="match status" value="1"/>
</dbReference>
<dbReference type="Proteomes" id="UP001519460">
    <property type="component" value="Unassembled WGS sequence"/>
</dbReference>
<feature type="region of interest" description="Disordered" evidence="2">
    <location>
        <begin position="429"/>
        <end position="464"/>
    </location>
</feature>
<name>A0ABD0LX43_9CAEN</name>
<organism evidence="3 4">
    <name type="scientific">Batillaria attramentaria</name>
    <dbReference type="NCBI Taxonomy" id="370345"/>
    <lineage>
        <taxon>Eukaryota</taxon>
        <taxon>Metazoa</taxon>
        <taxon>Spiralia</taxon>
        <taxon>Lophotrochozoa</taxon>
        <taxon>Mollusca</taxon>
        <taxon>Gastropoda</taxon>
        <taxon>Caenogastropoda</taxon>
        <taxon>Sorbeoconcha</taxon>
        <taxon>Cerithioidea</taxon>
        <taxon>Batillariidae</taxon>
        <taxon>Batillaria</taxon>
    </lineage>
</organism>
<dbReference type="InterPro" id="IPR039284">
    <property type="entry name" value="CCDC159/163"/>
</dbReference>
<protein>
    <submittedName>
        <fullName evidence="3">Uncharacterized protein</fullName>
    </submittedName>
</protein>
<gene>
    <name evidence="3" type="ORF">BaRGS_00004809</name>
</gene>
<dbReference type="EMBL" id="JACVVK020000017">
    <property type="protein sequence ID" value="KAK7504077.1"/>
    <property type="molecule type" value="Genomic_DNA"/>
</dbReference>
<accession>A0ABD0LX43</accession>
<dbReference type="PANTHER" id="PTHR34533:SF3">
    <property type="entry name" value="BICD FAMILY-LIKE CARGO ADAPTER 2"/>
    <property type="match status" value="1"/>
</dbReference>
<evidence type="ECO:0000313" key="4">
    <source>
        <dbReference type="Proteomes" id="UP001519460"/>
    </source>
</evidence>
<dbReference type="AlphaFoldDB" id="A0ABD0LX43"/>
<proteinExistence type="predicted"/>
<comment type="caution">
    <text evidence="3">The sequence shown here is derived from an EMBL/GenBank/DDBJ whole genome shotgun (WGS) entry which is preliminary data.</text>
</comment>
<keyword evidence="1" id="KW-0175">Coiled coil</keyword>
<keyword evidence="4" id="KW-1185">Reference proteome</keyword>
<evidence type="ECO:0000256" key="1">
    <source>
        <dbReference type="SAM" id="Coils"/>
    </source>
</evidence>
<evidence type="ECO:0000256" key="2">
    <source>
        <dbReference type="SAM" id="MobiDB-lite"/>
    </source>
</evidence>
<sequence>MDWERKFYDIVRETETNLDNARRKLQGRYVVNETHSHNEYIIKPRSSLDTGAKSSSAPASGVHRRDDVNWWKHDVSHARHHLGLVGQPLTNPSTSTSGNTAHGSEIRELLDKIDAQNLVIQKLERLVRTLDTEREQYRRQLRDLTSEVGNMSTRINTAHSSDPHVEVQLDLMRREVKSEIQRLQSMLNTTRTSTLYSGVMERSLRDMKDNVYGEMDDLRKDLSSISERVGRLELDVSTQGASQRGYQNRTRLDTSYTSRAPLDTSFRSAYGPSSGMHELRTTVSALHDKLDRLESRLAVSRAVTTAIPLLSPGLNSTTFQSQTSKPYRSTAVPEFDEFDSKSMNSSDLDNLDLSEDLDLSEELDNAGVLDSDDDDAPLVEDYTEKIVWTGKKKKTGDHPLGTRTLDSVVKLNKTTSAIQPSSKTVDAFFDNGSSVDPESDSVDLSGFDLDSLGGDSGEVKLDDL</sequence>